<dbReference type="Proteomes" id="UP001178508">
    <property type="component" value="Chromosome 22"/>
</dbReference>
<name>A0AAV1HED8_XYRNO</name>
<evidence type="ECO:0000313" key="3">
    <source>
        <dbReference type="Proteomes" id="UP001178508"/>
    </source>
</evidence>
<keyword evidence="3" id="KW-1185">Reference proteome</keyword>
<protein>
    <submittedName>
        <fullName evidence="2">Unnamed protein product</fullName>
    </submittedName>
</protein>
<feature type="region of interest" description="Disordered" evidence="1">
    <location>
        <begin position="57"/>
        <end position="85"/>
    </location>
</feature>
<dbReference type="EMBL" id="OY660885">
    <property type="protein sequence ID" value="CAJ1084470.1"/>
    <property type="molecule type" value="Genomic_DNA"/>
</dbReference>
<evidence type="ECO:0000313" key="2">
    <source>
        <dbReference type="EMBL" id="CAJ1084470.1"/>
    </source>
</evidence>
<organism evidence="2 3">
    <name type="scientific">Xyrichtys novacula</name>
    <name type="common">Pearly razorfish</name>
    <name type="synonym">Hemipteronotus novacula</name>
    <dbReference type="NCBI Taxonomy" id="13765"/>
    <lineage>
        <taxon>Eukaryota</taxon>
        <taxon>Metazoa</taxon>
        <taxon>Chordata</taxon>
        <taxon>Craniata</taxon>
        <taxon>Vertebrata</taxon>
        <taxon>Euteleostomi</taxon>
        <taxon>Actinopterygii</taxon>
        <taxon>Neopterygii</taxon>
        <taxon>Teleostei</taxon>
        <taxon>Neoteleostei</taxon>
        <taxon>Acanthomorphata</taxon>
        <taxon>Eupercaria</taxon>
        <taxon>Labriformes</taxon>
        <taxon>Labridae</taxon>
        <taxon>Xyrichtys</taxon>
    </lineage>
</organism>
<accession>A0AAV1HED8</accession>
<evidence type="ECO:0000256" key="1">
    <source>
        <dbReference type="SAM" id="MobiDB-lite"/>
    </source>
</evidence>
<proteinExistence type="predicted"/>
<feature type="compositionally biased region" description="Basic and acidic residues" evidence="1">
    <location>
        <begin position="58"/>
        <end position="70"/>
    </location>
</feature>
<gene>
    <name evidence="2" type="ORF">XNOV1_A020637</name>
</gene>
<sequence length="192" mass="22119">MLIKSECQPLDKTRRKPARNLFEQREPCKMAREICSAAWPLNPPHRPVIVAAYNMSGETDRQTDRWRETARNPPRPTSPVLSQGDISPLTLRVNRRVCDGTTMFPFTHTPPMPPSNPLDNHRAGGETYVRAEITGPCNYGEQSLSEQTRYMKEHQWEIRAKNAQGWSVCMAYNRTMIKGEVQRRESRRQVAI</sequence>
<reference evidence="2" key="1">
    <citation type="submission" date="2023-08" db="EMBL/GenBank/DDBJ databases">
        <authorList>
            <person name="Alioto T."/>
            <person name="Alioto T."/>
            <person name="Gomez Garrido J."/>
        </authorList>
    </citation>
    <scope>NUCLEOTIDE SEQUENCE</scope>
</reference>
<dbReference type="AlphaFoldDB" id="A0AAV1HED8"/>